<dbReference type="AlphaFoldDB" id="A0A2P7NRF3"/>
<evidence type="ECO:0000313" key="3">
    <source>
        <dbReference type="EMBL" id="PSJ16052.1"/>
    </source>
</evidence>
<keyword evidence="2" id="KW-0732">Signal</keyword>
<dbReference type="Proteomes" id="UP000241912">
    <property type="component" value="Unassembled WGS sequence"/>
</dbReference>
<sequence>MQLFNLALILTVGLFFTSTIMSAADQDPNFTPEKDREIANVKERIHILEERFNCMRKTKDFESLKSCNQAADKKLDVLEAKIKMQPHDKRATSDTKHPDNKHPDTKNKPN</sequence>
<accession>A0A2P7NRF3</accession>
<proteinExistence type="predicted"/>
<evidence type="ECO:0000256" key="2">
    <source>
        <dbReference type="SAM" id="SignalP"/>
    </source>
</evidence>
<protein>
    <submittedName>
        <fullName evidence="3">Uncharacterized protein</fullName>
    </submittedName>
</protein>
<name>A0A2P7NRF3_9PROT</name>
<dbReference type="EMBL" id="PXXU01000079">
    <property type="protein sequence ID" value="PSJ16052.1"/>
    <property type="molecule type" value="Genomic_DNA"/>
</dbReference>
<dbReference type="OrthoDB" id="8550102at2"/>
<feature type="signal peptide" evidence="2">
    <location>
        <begin position="1"/>
        <end position="23"/>
    </location>
</feature>
<dbReference type="RefSeq" id="WP_106708207.1">
    <property type="nucleotide sequence ID" value="NZ_PXXU01000079.1"/>
</dbReference>
<keyword evidence="4" id="KW-1185">Reference proteome</keyword>
<comment type="caution">
    <text evidence="3">The sequence shown here is derived from an EMBL/GenBank/DDBJ whole genome shotgun (WGS) entry which is preliminary data.</text>
</comment>
<evidence type="ECO:0000256" key="1">
    <source>
        <dbReference type="SAM" id="MobiDB-lite"/>
    </source>
</evidence>
<feature type="region of interest" description="Disordered" evidence="1">
    <location>
        <begin position="81"/>
        <end position="110"/>
    </location>
</feature>
<feature type="chain" id="PRO_5015146835" evidence="2">
    <location>
        <begin position="24"/>
        <end position="110"/>
    </location>
</feature>
<gene>
    <name evidence="3" type="ORF">C7H79_15655</name>
</gene>
<reference evidence="3 4" key="1">
    <citation type="submission" date="2018-03" db="EMBL/GenBank/DDBJ databases">
        <title>Draft genome of Nitrosomonas supralitoralis APG5.</title>
        <authorList>
            <person name="Urakawa H."/>
            <person name="Lopez J.V."/>
        </authorList>
    </citation>
    <scope>NUCLEOTIDE SEQUENCE [LARGE SCALE GENOMIC DNA]</scope>
    <source>
        <strain evidence="3 4">APG5</strain>
    </source>
</reference>
<evidence type="ECO:0000313" key="4">
    <source>
        <dbReference type="Proteomes" id="UP000241912"/>
    </source>
</evidence>
<organism evidence="3 4">
    <name type="scientific">Nitrosomonas supralitoralis</name>
    <dbReference type="NCBI Taxonomy" id="2116706"/>
    <lineage>
        <taxon>Bacteria</taxon>
        <taxon>Pseudomonadati</taxon>
        <taxon>Pseudomonadota</taxon>
        <taxon>Betaproteobacteria</taxon>
        <taxon>Nitrosomonadales</taxon>
        <taxon>Nitrosomonadaceae</taxon>
        <taxon>Nitrosomonas</taxon>
    </lineage>
</organism>